<dbReference type="RefSeq" id="WP_275635127.1">
    <property type="nucleotide sequence ID" value="NZ_JARGYD010000020.1"/>
</dbReference>
<comment type="caution">
    <text evidence="1">The sequence shown here is derived from an EMBL/GenBank/DDBJ whole genome shotgun (WGS) entry which is preliminary data.</text>
</comment>
<dbReference type="Proteomes" id="UP001595632">
    <property type="component" value="Unassembled WGS sequence"/>
</dbReference>
<sequence length="90" mass="9648">MGRDANEGKAAALAFDALSAAENAEQGMLEMSEQLRLAREALRLPAGHPLAAAILHFMDGVAAFRPGAAGKQLQREVEDWWSKEKASRGS</sequence>
<keyword evidence="2" id="KW-1185">Reference proteome</keyword>
<dbReference type="EMBL" id="JBHRTB010000010">
    <property type="protein sequence ID" value="MFC3145319.1"/>
    <property type="molecule type" value="Genomic_DNA"/>
</dbReference>
<organism evidence="1 2">
    <name type="scientific">Psychromarinibacter halotolerans</name>
    <dbReference type="NCBI Taxonomy" id="1775175"/>
    <lineage>
        <taxon>Bacteria</taxon>
        <taxon>Pseudomonadati</taxon>
        <taxon>Pseudomonadota</taxon>
        <taxon>Alphaproteobacteria</taxon>
        <taxon>Rhodobacterales</taxon>
        <taxon>Paracoccaceae</taxon>
        <taxon>Psychromarinibacter</taxon>
    </lineage>
</organism>
<protein>
    <submittedName>
        <fullName evidence="1">Uncharacterized protein</fullName>
    </submittedName>
</protein>
<evidence type="ECO:0000313" key="1">
    <source>
        <dbReference type="EMBL" id="MFC3145319.1"/>
    </source>
</evidence>
<gene>
    <name evidence="1" type="ORF">ACFOGP_21545</name>
</gene>
<name>A0ABV7GUH5_9RHOB</name>
<accession>A0ABV7GUH5</accession>
<reference evidence="2" key="1">
    <citation type="journal article" date="2019" name="Int. J. Syst. Evol. Microbiol.">
        <title>The Global Catalogue of Microorganisms (GCM) 10K type strain sequencing project: providing services to taxonomists for standard genome sequencing and annotation.</title>
        <authorList>
            <consortium name="The Broad Institute Genomics Platform"/>
            <consortium name="The Broad Institute Genome Sequencing Center for Infectious Disease"/>
            <person name="Wu L."/>
            <person name="Ma J."/>
        </authorList>
    </citation>
    <scope>NUCLEOTIDE SEQUENCE [LARGE SCALE GENOMIC DNA]</scope>
    <source>
        <strain evidence="2">KCTC 52366</strain>
    </source>
</reference>
<proteinExistence type="predicted"/>
<evidence type="ECO:0000313" key="2">
    <source>
        <dbReference type="Proteomes" id="UP001595632"/>
    </source>
</evidence>